<comment type="caution">
    <text evidence="2">The sequence shown here is derived from an EMBL/GenBank/DDBJ whole genome shotgun (WGS) entry which is preliminary data.</text>
</comment>
<evidence type="ECO:0000313" key="2">
    <source>
        <dbReference type="EMBL" id="KAK1401102.1"/>
    </source>
</evidence>
<reference evidence="2" key="1">
    <citation type="submission" date="2023-02" db="EMBL/GenBank/DDBJ databases">
        <title>Genome of toxic invasive species Heracleum sosnowskyi carries increased number of genes despite the absence of recent whole-genome duplications.</title>
        <authorList>
            <person name="Schelkunov M."/>
            <person name="Shtratnikova V."/>
            <person name="Makarenko M."/>
            <person name="Klepikova A."/>
            <person name="Omelchenko D."/>
            <person name="Novikova G."/>
            <person name="Obukhova E."/>
            <person name="Bogdanov V."/>
            <person name="Penin A."/>
            <person name="Logacheva M."/>
        </authorList>
    </citation>
    <scope>NUCLEOTIDE SEQUENCE</scope>
    <source>
        <strain evidence="2">Hsosn_3</strain>
        <tissue evidence="2">Leaf</tissue>
    </source>
</reference>
<feature type="compositionally biased region" description="Polar residues" evidence="1">
    <location>
        <begin position="76"/>
        <end position="95"/>
    </location>
</feature>
<reference evidence="2" key="2">
    <citation type="submission" date="2023-05" db="EMBL/GenBank/DDBJ databases">
        <authorList>
            <person name="Schelkunov M.I."/>
        </authorList>
    </citation>
    <scope>NUCLEOTIDE SEQUENCE</scope>
    <source>
        <strain evidence="2">Hsosn_3</strain>
        <tissue evidence="2">Leaf</tissue>
    </source>
</reference>
<feature type="region of interest" description="Disordered" evidence="1">
    <location>
        <begin position="72"/>
        <end position="99"/>
    </location>
</feature>
<keyword evidence="3" id="KW-1185">Reference proteome</keyword>
<dbReference type="Proteomes" id="UP001237642">
    <property type="component" value="Unassembled WGS sequence"/>
</dbReference>
<name>A0AAD8N9N0_9APIA</name>
<proteinExistence type="predicted"/>
<dbReference type="EMBL" id="JAUIZM010000001">
    <property type="protein sequence ID" value="KAK1401102.1"/>
    <property type="molecule type" value="Genomic_DNA"/>
</dbReference>
<protein>
    <submittedName>
        <fullName evidence="2">Nectarin 5</fullName>
    </submittedName>
</protein>
<dbReference type="Gene3D" id="3.40.462.20">
    <property type="match status" value="1"/>
</dbReference>
<dbReference type="InterPro" id="IPR016169">
    <property type="entry name" value="FAD-bd_PCMH_sub2"/>
</dbReference>
<sequence>MGEDLFWAIRGGGPSSFRVILSWKIKLVFVPETLTIFTIKRTLEQNATDIVHKWQTVAPNLPNDAEIRIKAYPTKKGSNTPSPETVLMSESSTGRTGDATIVVEKN</sequence>
<dbReference type="Gene3D" id="3.30.465.10">
    <property type="match status" value="1"/>
</dbReference>
<dbReference type="AlphaFoldDB" id="A0AAD8N9N0"/>
<evidence type="ECO:0000313" key="3">
    <source>
        <dbReference type="Proteomes" id="UP001237642"/>
    </source>
</evidence>
<dbReference type="PANTHER" id="PTHR32448">
    <property type="entry name" value="OS08G0158400 PROTEIN"/>
    <property type="match status" value="1"/>
</dbReference>
<organism evidence="2 3">
    <name type="scientific">Heracleum sosnowskyi</name>
    <dbReference type="NCBI Taxonomy" id="360622"/>
    <lineage>
        <taxon>Eukaryota</taxon>
        <taxon>Viridiplantae</taxon>
        <taxon>Streptophyta</taxon>
        <taxon>Embryophyta</taxon>
        <taxon>Tracheophyta</taxon>
        <taxon>Spermatophyta</taxon>
        <taxon>Magnoliopsida</taxon>
        <taxon>eudicotyledons</taxon>
        <taxon>Gunneridae</taxon>
        <taxon>Pentapetalae</taxon>
        <taxon>asterids</taxon>
        <taxon>campanulids</taxon>
        <taxon>Apiales</taxon>
        <taxon>Apiaceae</taxon>
        <taxon>Apioideae</taxon>
        <taxon>apioid superclade</taxon>
        <taxon>Tordylieae</taxon>
        <taxon>Tordyliinae</taxon>
        <taxon>Heracleum</taxon>
    </lineage>
</organism>
<accession>A0AAD8N9N0</accession>
<gene>
    <name evidence="2" type="ORF">POM88_000707</name>
</gene>
<evidence type="ECO:0000256" key="1">
    <source>
        <dbReference type="SAM" id="MobiDB-lite"/>
    </source>
</evidence>